<dbReference type="InterPro" id="IPR023614">
    <property type="entry name" value="Porin_dom_sf"/>
</dbReference>
<keyword evidence="7" id="KW-0406">Ion transport</keyword>
<comment type="caution">
    <text evidence="13">The sequence shown here is derived from an EMBL/GenBank/DDBJ whole genome shotgun (WGS) entry which is preliminary data.</text>
</comment>
<reference evidence="13 14" key="1">
    <citation type="submission" date="2018-05" db="EMBL/GenBank/DDBJ databases">
        <title>Genomic Encyclopedia of Type Strains, Phase IV (KMG-IV): sequencing the most valuable type-strain genomes for metagenomic binning, comparative biology and taxonomic classification.</title>
        <authorList>
            <person name="Goeker M."/>
        </authorList>
    </citation>
    <scope>NUCLEOTIDE SEQUENCE [LARGE SCALE GENOMIC DNA]</scope>
    <source>
        <strain evidence="13 14">DSM 566</strain>
    </source>
</reference>
<feature type="chain" id="PRO_5016409130" evidence="11">
    <location>
        <begin position="21"/>
        <end position="418"/>
    </location>
</feature>
<keyword evidence="4" id="KW-1134">Transmembrane beta strand</keyword>
<comment type="subunit">
    <text evidence="2">Homotrimer.</text>
</comment>
<evidence type="ECO:0000256" key="10">
    <source>
        <dbReference type="ARBA" id="ARBA00023237"/>
    </source>
</evidence>
<dbReference type="Pfam" id="PF13609">
    <property type="entry name" value="Porin_4"/>
    <property type="match status" value="1"/>
</dbReference>
<dbReference type="GO" id="GO:0006811">
    <property type="term" value="P:monoatomic ion transport"/>
    <property type="evidence" value="ECO:0007669"/>
    <property type="project" value="UniProtKB-KW"/>
</dbReference>
<dbReference type="InterPro" id="IPR050298">
    <property type="entry name" value="Gram-neg_bact_OMP"/>
</dbReference>
<dbReference type="GO" id="GO:0009279">
    <property type="term" value="C:cell outer membrane"/>
    <property type="evidence" value="ECO:0007669"/>
    <property type="project" value="UniProtKB-SubCell"/>
</dbReference>
<keyword evidence="5" id="KW-0812">Transmembrane</keyword>
<evidence type="ECO:0000313" key="14">
    <source>
        <dbReference type="Proteomes" id="UP000247811"/>
    </source>
</evidence>
<gene>
    <name evidence="13" type="ORF">C7444_111100</name>
</gene>
<dbReference type="PANTHER" id="PTHR34501">
    <property type="entry name" value="PROTEIN YDDL-RELATED"/>
    <property type="match status" value="1"/>
</dbReference>
<keyword evidence="3" id="KW-0813">Transport</keyword>
<evidence type="ECO:0000256" key="5">
    <source>
        <dbReference type="ARBA" id="ARBA00022692"/>
    </source>
</evidence>
<evidence type="ECO:0000313" key="13">
    <source>
        <dbReference type="EMBL" id="PXW95016.1"/>
    </source>
</evidence>
<dbReference type="GO" id="GO:0015288">
    <property type="term" value="F:porin activity"/>
    <property type="evidence" value="ECO:0007669"/>
    <property type="project" value="UniProtKB-KW"/>
</dbReference>
<evidence type="ECO:0000256" key="9">
    <source>
        <dbReference type="ARBA" id="ARBA00023136"/>
    </source>
</evidence>
<comment type="subcellular location">
    <subcellularLocation>
        <location evidence="1">Cell outer membrane</location>
        <topology evidence="1">Multi-pass membrane protein</topology>
    </subcellularLocation>
</comment>
<evidence type="ECO:0000259" key="12">
    <source>
        <dbReference type="Pfam" id="PF13609"/>
    </source>
</evidence>
<dbReference type="AlphaFoldDB" id="A0A318H6J0"/>
<sequence length="418" mass="43413">MMKACFALTLMAAACGSAWAQVPAEGVQMYGVVDVGVHRITGLKNGTSTQLASGIMDGSRLGFRGAEDLGGRYKAFFVLESRLEADNGTLSNRPASGTQLPDRLNTATLMGLPSALQPAVTAIATQLGGTVGVNLNSGFFDRQAFVGLITPVGAVLAGRQYTPAYEMAATLDTTNTQSSLAAGQLASLPAGFDIRVSNALAYRMELGGLTASAMYAFGETAGDSSANRLLGANVMYRTPDYSVGAAYNTRNNEKGEKSLTSAVFGGTLALGPGKASLLLASFKDDHPTGTSTIATALTTVNPALAGVAPLVQNAFNEGLKQDSRLYHVGYRFLSGASTIYVSYSKVDDRRPADADVASYGVAYTYAFSKRTDVNFVVSRYDNSKLSQAAPGGAGYLGGVTASAGTDSNSLALGVRHRF</sequence>
<evidence type="ECO:0000256" key="7">
    <source>
        <dbReference type="ARBA" id="ARBA00023065"/>
    </source>
</evidence>
<dbReference type="PROSITE" id="PS51257">
    <property type="entry name" value="PROKAR_LIPOPROTEIN"/>
    <property type="match status" value="1"/>
</dbReference>
<evidence type="ECO:0000256" key="4">
    <source>
        <dbReference type="ARBA" id="ARBA00022452"/>
    </source>
</evidence>
<dbReference type="RefSeq" id="WP_245909545.1">
    <property type="nucleotide sequence ID" value="NZ_QJJS01000011.1"/>
</dbReference>
<dbReference type="EMBL" id="QJJS01000011">
    <property type="protein sequence ID" value="PXW95016.1"/>
    <property type="molecule type" value="Genomic_DNA"/>
</dbReference>
<evidence type="ECO:0000256" key="8">
    <source>
        <dbReference type="ARBA" id="ARBA00023114"/>
    </source>
</evidence>
<name>A0A318H6J0_9BURK</name>
<evidence type="ECO:0000256" key="11">
    <source>
        <dbReference type="SAM" id="SignalP"/>
    </source>
</evidence>
<evidence type="ECO:0000256" key="6">
    <source>
        <dbReference type="ARBA" id="ARBA00022729"/>
    </source>
</evidence>
<proteinExistence type="predicted"/>
<dbReference type="Proteomes" id="UP000247811">
    <property type="component" value="Unassembled WGS sequence"/>
</dbReference>
<dbReference type="SUPFAM" id="SSF56935">
    <property type="entry name" value="Porins"/>
    <property type="match status" value="1"/>
</dbReference>
<dbReference type="GO" id="GO:0046930">
    <property type="term" value="C:pore complex"/>
    <property type="evidence" value="ECO:0007669"/>
    <property type="project" value="UniProtKB-KW"/>
</dbReference>
<keyword evidence="6 11" id="KW-0732">Signal</keyword>
<keyword evidence="10" id="KW-0998">Cell outer membrane</keyword>
<keyword evidence="9" id="KW-0472">Membrane</keyword>
<keyword evidence="14" id="KW-1185">Reference proteome</keyword>
<dbReference type="InterPro" id="IPR033900">
    <property type="entry name" value="Gram_neg_porin_domain"/>
</dbReference>
<keyword evidence="8" id="KW-0626">Porin</keyword>
<evidence type="ECO:0000256" key="2">
    <source>
        <dbReference type="ARBA" id="ARBA00011233"/>
    </source>
</evidence>
<feature type="domain" description="Porin" evidence="12">
    <location>
        <begin position="7"/>
        <end position="384"/>
    </location>
</feature>
<evidence type="ECO:0000256" key="1">
    <source>
        <dbReference type="ARBA" id="ARBA00004571"/>
    </source>
</evidence>
<dbReference type="PANTHER" id="PTHR34501:SF9">
    <property type="entry name" value="MAJOR OUTER MEMBRANE PROTEIN P.IA"/>
    <property type="match status" value="1"/>
</dbReference>
<protein>
    <submittedName>
        <fullName evidence="13">Putative porin</fullName>
    </submittedName>
</protein>
<dbReference type="Gene3D" id="2.40.160.10">
    <property type="entry name" value="Porin"/>
    <property type="match status" value="1"/>
</dbReference>
<accession>A0A318H6J0</accession>
<organism evidence="13 14">
    <name type="scientific">Sphaerotilus hippei</name>
    <dbReference type="NCBI Taxonomy" id="744406"/>
    <lineage>
        <taxon>Bacteria</taxon>
        <taxon>Pseudomonadati</taxon>
        <taxon>Pseudomonadota</taxon>
        <taxon>Betaproteobacteria</taxon>
        <taxon>Burkholderiales</taxon>
        <taxon>Sphaerotilaceae</taxon>
        <taxon>Sphaerotilus</taxon>
    </lineage>
</organism>
<dbReference type="CDD" id="cd00342">
    <property type="entry name" value="gram_neg_porins"/>
    <property type="match status" value="1"/>
</dbReference>
<feature type="signal peptide" evidence="11">
    <location>
        <begin position="1"/>
        <end position="20"/>
    </location>
</feature>
<evidence type="ECO:0000256" key="3">
    <source>
        <dbReference type="ARBA" id="ARBA00022448"/>
    </source>
</evidence>